<evidence type="ECO:0000313" key="2">
    <source>
        <dbReference type="Proteomes" id="UP000193944"/>
    </source>
</evidence>
<dbReference type="EMBL" id="MCFG01000502">
    <property type="protein sequence ID" value="ORX64725.1"/>
    <property type="molecule type" value="Genomic_DNA"/>
</dbReference>
<comment type="caution">
    <text evidence="1">The sequence shown here is derived from an EMBL/GenBank/DDBJ whole genome shotgun (WGS) entry which is preliminary data.</text>
</comment>
<proteinExistence type="predicted"/>
<keyword evidence="2" id="KW-1185">Reference proteome</keyword>
<dbReference type="Proteomes" id="UP000193944">
    <property type="component" value="Unassembled WGS sequence"/>
</dbReference>
<accession>A0A1Y1VUN2</accession>
<organism evidence="1 2">
    <name type="scientific">Anaeromyces robustus</name>
    <dbReference type="NCBI Taxonomy" id="1754192"/>
    <lineage>
        <taxon>Eukaryota</taxon>
        <taxon>Fungi</taxon>
        <taxon>Fungi incertae sedis</taxon>
        <taxon>Chytridiomycota</taxon>
        <taxon>Chytridiomycota incertae sedis</taxon>
        <taxon>Neocallimastigomycetes</taxon>
        <taxon>Neocallimastigales</taxon>
        <taxon>Neocallimastigaceae</taxon>
        <taxon>Anaeromyces</taxon>
    </lineage>
</organism>
<sequence>MKKHFKKLDYNCRIKNITNESISKEGQENIKSIQEQKENIQEISNSFSKKLNKSIEAWDNLRNVCVNKSNEYCYKQYNLLNDKNEYLNKNISKINYKFSTNDKNYNFHVLLINS</sequence>
<dbReference type="OrthoDB" id="2148621at2759"/>
<reference evidence="1 2" key="2">
    <citation type="submission" date="2016-08" db="EMBL/GenBank/DDBJ databases">
        <title>Pervasive Adenine N6-methylation of Active Genes in Fungi.</title>
        <authorList>
            <consortium name="DOE Joint Genome Institute"/>
            <person name="Mondo S.J."/>
            <person name="Dannebaum R.O."/>
            <person name="Kuo R.C."/>
            <person name="Labutti K."/>
            <person name="Haridas S."/>
            <person name="Kuo A."/>
            <person name="Salamov A."/>
            <person name="Ahrendt S.R."/>
            <person name="Lipzen A."/>
            <person name="Sullivan W."/>
            <person name="Andreopoulos W.B."/>
            <person name="Clum A."/>
            <person name="Lindquist E."/>
            <person name="Daum C."/>
            <person name="Ramamoorthy G.K."/>
            <person name="Gryganskyi A."/>
            <person name="Culley D."/>
            <person name="Magnuson J.K."/>
            <person name="James T.Y."/>
            <person name="O'Malley M.A."/>
            <person name="Stajich J.E."/>
            <person name="Spatafora J.W."/>
            <person name="Visel A."/>
            <person name="Grigoriev I.V."/>
        </authorList>
    </citation>
    <scope>NUCLEOTIDE SEQUENCE [LARGE SCALE GENOMIC DNA]</scope>
    <source>
        <strain evidence="1 2">S4</strain>
    </source>
</reference>
<protein>
    <submittedName>
        <fullName evidence="1">Uncharacterized protein</fullName>
    </submittedName>
</protein>
<gene>
    <name evidence="1" type="ORF">BCR32DRAFT_250956</name>
</gene>
<name>A0A1Y1VUN2_9FUNG</name>
<reference evidence="1 2" key="1">
    <citation type="submission" date="2016-08" db="EMBL/GenBank/DDBJ databases">
        <title>A Parts List for Fungal Cellulosomes Revealed by Comparative Genomics.</title>
        <authorList>
            <consortium name="DOE Joint Genome Institute"/>
            <person name="Haitjema C.H."/>
            <person name="Gilmore S.P."/>
            <person name="Henske J.K."/>
            <person name="Solomon K.V."/>
            <person name="De Groot R."/>
            <person name="Kuo A."/>
            <person name="Mondo S.J."/>
            <person name="Salamov A.A."/>
            <person name="Labutti K."/>
            <person name="Zhao Z."/>
            <person name="Chiniquy J."/>
            <person name="Barry K."/>
            <person name="Brewer H.M."/>
            <person name="Purvine S.O."/>
            <person name="Wright A.T."/>
            <person name="Boxma B."/>
            <person name="Van Alen T."/>
            <person name="Hackstein J.H."/>
            <person name="Baker S.E."/>
            <person name="Grigoriev I.V."/>
            <person name="O'Malley M.A."/>
        </authorList>
    </citation>
    <scope>NUCLEOTIDE SEQUENCE [LARGE SCALE GENOMIC DNA]</scope>
    <source>
        <strain evidence="1 2">S4</strain>
    </source>
</reference>
<dbReference type="AlphaFoldDB" id="A0A1Y1VUN2"/>
<evidence type="ECO:0000313" key="1">
    <source>
        <dbReference type="EMBL" id="ORX64725.1"/>
    </source>
</evidence>